<dbReference type="Gene3D" id="3.40.50.2000">
    <property type="entry name" value="Glycogen Phosphorylase B"/>
    <property type="match status" value="2"/>
</dbReference>
<reference evidence="4 5" key="1">
    <citation type="submission" date="2020-03" db="EMBL/GenBank/DDBJ databases">
        <title>Genomic Encyclopedia of Type Strains, Phase III (KMG-III): the genomes of soil and plant-associated and newly described type strains.</title>
        <authorList>
            <person name="Whitman W."/>
        </authorList>
    </citation>
    <scope>NUCLEOTIDE SEQUENCE [LARGE SCALE GENOMIC DNA]</scope>
    <source>
        <strain evidence="4 5">CECT 8804</strain>
    </source>
</reference>
<sequence length="375" mass="41724">MTRKLHIVSSVGDVTERIWWSGTPYAIWQAILRRRGDVETHNVMLGYRLQRIIGWGNALLGLGKYNPTRVGFGHALSVRRAQAIVDKAGAADFLHIGSAHLPVKPRPGQRHWMFTDGSVFFEIVNPNNIFARYPGHRRELVKHERAMARQLDGVFTTADYVAQSFIEKDGMPPERVVPVKSGLGHILPDPGVKDYAGGYILFIAKQNFIGKGGRLLLDAFEIVRRERPQTRLVIIGNVDDVTQQEDLPRMQNDAAIDFYNYDTPEYRTLLAGATLYAGPADNEPWGIVYLESLTVRTPILGLAHNAFPQFAADGAYGFTAEAATPEAVATAILDALSDPDRLARMGAAGREHVLAEYVWDRVVDHILSRYPEQAA</sequence>
<dbReference type="RefSeq" id="WP_167072823.1">
    <property type="nucleotide sequence ID" value="NZ_JAAOZC010000003.1"/>
</dbReference>
<organism evidence="4 5">
    <name type="scientific">Sphingomonas vulcanisoli</name>
    <dbReference type="NCBI Taxonomy" id="1658060"/>
    <lineage>
        <taxon>Bacteria</taxon>
        <taxon>Pseudomonadati</taxon>
        <taxon>Pseudomonadota</taxon>
        <taxon>Alphaproteobacteria</taxon>
        <taxon>Sphingomonadales</taxon>
        <taxon>Sphingomonadaceae</taxon>
        <taxon>Sphingomonas</taxon>
    </lineage>
</organism>
<evidence type="ECO:0000313" key="4">
    <source>
        <dbReference type="EMBL" id="NIJ07984.1"/>
    </source>
</evidence>
<dbReference type="EMBL" id="JAAOZC010000003">
    <property type="protein sequence ID" value="NIJ07984.1"/>
    <property type="molecule type" value="Genomic_DNA"/>
</dbReference>
<proteinExistence type="predicted"/>
<evidence type="ECO:0000256" key="1">
    <source>
        <dbReference type="ARBA" id="ARBA00022676"/>
    </source>
</evidence>
<dbReference type="Pfam" id="PF00534">
    <property type="entry name" value="Glycos_transf_1"/>
    <property type="match status" value="1"/>
</dbReference>
<keyword evidence="2" id="KW-0808">Transferase</keyword>
<accession>A0ABX0TUY8</accession>
<dbReference type="CDD" id="cd03801">
    <property type="entry name" value="GT4_PimA-like"/>
    <property type="match status" value="1"/>
</dbReference>
<dbReference type="PANTHER" id="PTHR12526">
    <property type="entry name" value="GLYCOSYLTRANSFERASE"/>
    <property type="match status" value="1"/>
</dbReference>
<dbReference type="InterPro" id="IPR001296">
    <property type="entry name" value="Glyco_trans_1"/>
</dbReference>
<protein>
    <submittedName>
        <fullName evidence="4">Glycosyltransferase involved in cell wall biosynthesis</fullName>
    </submittedName>
</protein>
<name>A0ABX0TUY8_9SPHN</name>
<dbReference type="SUPFAM" id="SSF53756">
    <property type="entry name" value="UDP-Glycosyltransferase/glycogen phosphorylase"/>
    <property type="match status" value="1"/>
</dbReference>
<dbReference type="Proteomes" id="UP000727456">
    <property type="component" value="Unassembled WGS sequence"/>
</dbReference>
<dbReference type="PANTHER" id="PTHR12526:SF510">
    <property type="entry name" value="D-INOSITOL 3-PHOSPHATE GLYCOSYLTRANSFERASE"/>
    <property type="match status" value="1"/>
</dbReference>
<gene>
    <name evidence="4" type="ORF">FHS31_001594</name>
</gene>
<evidence type="ECO:0000256" key="2">
    <source>
        <dbReference type="ARBA" id="ARBA00022679"/>
    </source>
</evidence>
<comment type="caution">
    <text evidence="4">The sequence shown here is derived from an EMBL/GenBank/DDBJ whole genome shotgun (WGS) entry which is preliminary data.</text>
</comment>
<keyword evidence="5" id="KW-1185">Reference proteome</keyword>
<keyword evidence="1" id="KW-0328">Glycosyltransferase</keyword>
<feature type="domain" description="Glycosyl transferase family 1" evidence="3">
    <location>
        <begin position="202"/>
        <end position="351"/>
    </location>
</feature>
<evidence type="ECO:0000313" key="5">
    <source>
        <dbReference type="Proteomes" id="UP000727456"/>
    </source>
</evidence>
<evidence type="ECO:0000259" key="3">
    <source>
        <dbReference type="Pfam" id="PF00534"/>
    </source>
</evidence>